<accession>A0ABT1JFC3</accession>
<keyword evidence="2" id="KW-0472">Membrane</keyword>
<evidence type="ECO:0000313" key="4">
    <source>
        <dbReference type="Proteomes" id="UP000791080"/>
    </source>
</evidence>
<evidence type="ECO:0000313" key="3">
    <source>
        <dbReference type="EMBL" id="MCP2331195.1"/>
    </source>
</evidence>
<reference evidence="3 4" key="1">
    <citation type="submission" date="2013-07" db="EMBL/GenBank/DDBJ databases">
        <authorList>
            <consortium name="DOE Joint Genome Institute"/>
            <person name="Reeve W."/>
            <person name="Huntemann M."/>
            <person name="Han J."/>
            <person name="Chen A."/>
            <person name="Kyrpides N."/>
            <person name="Mavromatis K."/>
            <person name="Markowitz V."/>
            <person name="Palaniappan K."/>
            <person name="Ivanova N."/>
            <person name="Schaumberg A."/>
            <person name="Pati A."/>
            <person name="Liolios K."/>
            <person name="Nordberg H.P."/>
            <person name="Cantor M.N."/>
            <person name="Hua S.X."/>
            <person name="Woyke T."/>
        </authorList>
    </citation>
    <scope>NUCLEOTIDE SEQUENCE [LARGE SCALE GENOMIC DNA]</scope>
    <source>
        <strain evidence="3 4">DSM 43889</strain>
    </source>
</reference>
<dbReference type="InterPro" id="IPR022395">
    <property type="entry name" value="CHP03773_ABC_transptr-like"/>
</dbReference>
<proteinExistence type="predicted"/>
<keyword evidence="2" id="KW-0812">Transmembrane</keyword>
<organism evidence="3 4">
    <name type="scientific">Actinoalloteichus caeruleus DSM 43889</name>
    <dbReference type="NCBI Taxonomy" id="1120930"/>
    <lineage>
        <taxon>Bacteria</taxon>
        <taxon>Bacillati</taxon>
        <taxon>Actinomycetota</taxon>
        <taxon>Actinomycetes</taxon>
        <taxon>Pseudonocardiales</taxon>
        <taxon>Pseudonocardiaceae</taxon>
        <taxon>Actinoalloteichus</taxon>
        <taxon>Actinoalloteichus cyanogriseus</taxon>
    </lineage>
</organism>
<feature type="region of interest" description="Disordered" evidence="1">
    <location>
        <begin position="232"/>
        <end position="256"/>
    </location>
</feature>
<dbReference type="InterPro" id="IPR022435">
    <property type="entry name" value="Surface-anchored_actinobac"/>
</dbReference>
<evidence type="ECO:0000256" key="1">
    <source>
        <dbReference type="SAM" id="MobiDB-lite"/>
    </source>
</evidence>
<sequence>MRGREGIGVAGVVGVLAVAVAPVGLASQAADTGGERVVIADGHVDIGPRFEDGAWVLRVRDDTVDPPAWRDLDDVVLHVTDLATAEVPEDEAFSFLGAPGDEVWLLPQAQVEGVLWPGWNTQDAEVATRVAREVTWSLHGVEGPGEFALFLNGSFGEPDPVFDSREGFPQASGVEVNTHVHGNWAFLEPGAYLLDIEMSARLADGEEVSDRGTLRFFAGGGDPEAAFDTELTRDDAEPSDPAPDADGPDAGEDGSTGGPVVLAIVVGGAALVLVVAGLWWHRRSKGREGTRRG</sequence>
<dbReference type="NCBIfam" id="NF038134">
    <property type="entry name" value="choice_anch_M"/>
    <property type="match status" value="1"/>
</dbReference>
<dbReference type="NCBIfam" id="TIGR03773">
    <property type="entry name" value="anch_rpt_wall"/>
    <property type="match status" value="1"/>
</dbReference>
<feature type="transmembrane region" description="Helical" evidence="2">
    <location>
        <begin position="260"/>
        <end position="281"/>
    </location>
</feature>
<keyword evidence="4" id="KW-1185">Reference proteome</keyword>
<evidence type="ECO:0000256" key="2">
    <source>
        <dbReference type="SAM" id="Phobius"/>
    </source>
</evidence>
<dbReference type="Proteomes" id="UP000791080">
    <property type="component" value="Unassembled WGS sequence"/>
</dbReference>
<comment type="caution">
    <text evidence="3">The sequence shown here is derived from an EMBL/GenBank/DDBJ whole genome shotgun (WGS) entry which is preliminary data.</text>
</comment>
<dbReference type="NCBIfam" id="TIGR03769">
    <property type="entry name" value="P_ac_wall_RPT"/>
    <property type="match status" value="1"/>
</dbReference>
<name>A0ABT1JFC3_ACTCY</name>
<keyword evidence="2" id="KW-1133">Transmembrane helix</keyword>
<dbReference type="RefSeq" id="WP_026420565.1">
    <property type="nucleotide sequence ID" value="NZ_AUBJ02000001.1"/>
</dbReference>
<reference evidence="3 4" key="2">
    <citation type="submission" date="2022-06" db="EMBL/GenBank/DDBJ databases">
        <title>Genomic Encyclopedia of Type Strains, Phase I: the one thousand microbial genomes (KMG-I) project.</title>
        <authorList>
            <person name="Kyrpides N."/>
        </authorList>
    </citation>
    <scope>NUCLEOTIDE SEQUENCE [LARGE SCALE GENOMIC DNA]</scope>
    <source>
        <strain evidence="3 4">DSM 43889</strain>
    </source>
</reference>
<dbReference type="EMBL" id="AUBJ02000001">
    <property type="protein sequence ID" value="MCP2331195.1"/>
    <property type="molecule type" value="Genomic_DNA"/>
</dbReference>
<protein>
    <submittedName>
        <fullName evidence="3">ABC transporter-associated repeat protein</fullName>
    </submittedName>
</protein>
<gene>
    <name evidence="3" type="ORF">G443_001465</name>
</gene>